<dbReference type="Pfam" id="PF00271">
    <property type="entry name" value="Helicase_C"/>
    <property type="match status" value="1"/>
</dbReference>
<evidence type="ECO:0000256" key="4">
    <source>
        <dbReference type="ARBA" id="ARBA00022741"/>
    </source>
</evidence>
<evidence type="ECO:0000256" key="10">
    <source>
        <dbReference type="ARBA" id="ARBA00023235"/>
    </source>
</evidence>
<feature type="binding site" evidence="11">
    <location>
        <position position="522"/>
    </location>
    <ligand>
        <name>Zn(2+)</name>
        <dbReference type="ChEBI" id="CHEBI:29105"/>
        <label>2</label>
    </ligand>
</feature>
<evidence type="ECO:0000256" key="8">
    <source>
        <dbReference type="ARBA" id="ARBA00022840"/>
    </source>
</evidence>
<feature type="binding site" evidence="11">
    <location>
        <position position="525"/>
    </location>
    <ligand>
        <name>Zn(2+)</name>
        <dbReference type="ChEBI" id="CHEBI:29105"/>
        <label>2</label>
    </ligand>
</feature>
<evidence type="ECO:0000259" key="13">
    <source>
        <dbReference type="PROSITE" id="PS51194"/>
    </source>
</evidence>
<accession>A0ABY6YYI4</accession>
<dbReference type="CDD" id="cd17929">
    <property type="entry name" value="DEXHc_priA"/>
    <property type="match status" value="1"/>
</dbReference>
<evidence type="ECO:0000313" key="15">
    <source>
        <dbReference type="Proteomes" id="UP001164803"/>
    </source>
</evidence>
<keyword evidence="4 11" id="KW-0547">Nucleotide-binding</keyword>
<evidence type="ECO:0000313" key="14">
    <source>
        <dbReference type="EMBL" id="WAH35499.1"/>
    </source>
</evidence>
<evidence type="ECO:0000256" key="9">
    <source>
        <dbReference type="ARBA" id="ARBA00023125"/>
    </source>
</evidence>
<dbReference type="Pfam" id="PF18074">
    <property type="entry name" value="PriA_C"/>
    <property type="match status" value="1"/>
</dbReference>
<dbReference type="HAMAP" id="MF_00983">
    <property type="entry name" value="PriA"/>
    <property type="match status" value="1"/>
</dbReference>
<dbReference type="InterPro" id="IPR005259">
    <property type="entry name" value="PriA"/>
</dbReference>
<dbReference type="CDD" id="cd18804">
    <property type="entry name" value="SF2_C_priA"/>
    <property type="match status" value="1"/>
</dbReference>
<dbReference type="NCBIfam" id="TIGR00595">
    <property type="entry name" value="priA"/>
    <property type="match status" value="1"/>
</dbReference>
<dbReference type="NCBIfam" id="NF004066">
    <property type="entry name" value="PRK05580.1-3"/>
    <property type="match status" value="1"/>
</dbReference>
<dbReference type="Pfam" id="PF17764">
    <property type="entry name" value="PriA_3primeBD"/>
    <property type="match status" value="1"/>
</dbReference>
<evidence type="ECO:0000259" key="12">
    <source>
        <dbReference type="PROSITE" id="PS51192"/>
    </source>
</evidence>
<evidence type="ECO:0000256" key="7">
    <source>
        <dbReference type="ARBA" id="ARBA00022833"/>
    </source>
</evidence>
<feature type="domain" description="Helicase C-terminal" evidence="13">
    <location>
        <begin position="550"/>
        <end position="704"/>
    </location>
</feature>
<evidence type="ECO:0000256" key="1">
    <source>
        <dbReference type="ARBA" id="ARBA00022515"/>
    </source>
</evidence>
<proteinExistence type="inferred from homology"/>
<gene>
    <name evidence="11 14" type="primary">priA</name>
    <name evidence="14" type="ORF">NZD86_14505</name>
</gene>
<keyword evidence="10 11" id="KW-0413">Isomerase</keyword>
<comment type="catalytic activity">
    <reaction evidence="11">
        <text>ATP + H2O = ADP + phosphate + H(+)</text>
        <dbReference type="Rhea" id="RHEA:13065"/>
        <dbReference type="ChEBI" id="CHEBI:15377"/>
        <dbReference type="ChEBI" id="CHEBI:15378"/>
        <dbReference type="ChEBI" id="CHEBI:30616"/>
        <dbReference type="ChEBI" id="CHEBI:43474"/>
        <dbReference type="ChEBI" id="CHEBI:456216"/>
        <dbReference type="EC" id="5.6.2.4"/>
    </reaction>
</comment>
<evidence type="ECO:0000256" key="11">
    <source>
        <dbReference type="HAMAP-Rule" id="MF_00983"/>
    </source>
</evidence>
<keyword evidence="2 11" id="KW-0235">DNA replication</keyword>
<dbReference type="PROSITE" id="PS51194">
    <property type="entry name" value="HELICASE_CTER"/>
    <property type="match status" value="1"/>
</dbReference>
<evidence type="ECO:0000256" key="3">
    <source>
        <dbReference type="ARBA" id="ARBA00022723"/>
    </source>
</evidence>
<feature type="binding site" evidence="11">
    <location>
        <position position="513"/>
    </location>
    <ligand>
        <name>Zn(2+)</name>
        <dbReference type="ChEBI" id="CHEBI:29105"/>
        <label>1</label>
    </ligand>
</feature>
<dbReference type="RefSeq" id="WP_268042782.1">
    <property type="nucleotide sequence ID" value="NZ_CP104064.1"/>
</dbReference>
<dbReference type="InterPro" id="IPR041222">
    <property type="entry name" value="PriA_3primeBD"/>
</dbReference>
<feature type="binding site" evidence="11">
    <location>
        <position position="542"/>
    </location>
    <ligand>
        <name>Zn(2+)</name>
        <dbReference type="ChEBI" id="CHEBI:29105"/>
        <label>2</label>
    </ligand>
</feature>
<evidence type="ECO:0000256" key="5">
    <source>
        <dbReference type="ARBA" id="ARBA00022801"/>
    </source>
</evidence>
<dbReference type="Gene3D" id="3.40.1440.60">
    <property type="entry name" value="PriA, 3(prime) DNA-binding domain"/>
    <property type="match status" value="1"/>
</dbReference>
<dbReference type="InterPro" id="IPR001650">
    <property type="entry name" value="Helicase_C-like"/>
</dbReference>
<dbReference type="InterPro" id="IPR042115">
    <property type="entry name" value="PriA_3primeBD_sf"/>
</dbReference>
<keyword evidence="9 11" id="KW-0238">DNA-binding</keyword>
<dbReference type="Pfam" id="PF18319">
    <property type="entry name" value="Zn_ribbon_PriA"/>
    <property type="match status" value="1"/>
</dbReference>
<keyword evidence="5 11" id="KW-0378">Hydrolase</keyword>
<comment type="subunit">
    <text evidence="11">Component of the replication restart primosome.</text>
</comment>
<keyword evidence="8 11" id="KW-0067">ATP-binding</keyword>
<protein>
    <recommendedName>
        <fullName evidence="11">Replication restart protein PriA</fullName>
    </recommendedName>
    <alternativeName>
        <fullName evidence="11">ATP-dependent DNA helicase PriA</fullName>
        <ecNumber evidence="11">5.6.2.4</ecNumber>
    </alternativeName>
    <alternativeName>
        <fullName evidence="11">DNA 3'-5' helicase PriA</fullName>
    </alternativeName>
</protein>
<evidence type="ECO:0000256" key="2">
    <source>
        <dbReference type="ARBA" id="ARBA00022705"/>
    </source>
</evidence>
<sequence length="811" mass="90765">MTRIGTVVEVIIDSPGLALDKPFSYYAPEHQTASVQAGQRVVVSFHHQHKAGIIWAVRPNEEITDNMKPLLDVVDEQPVLTREQLELAEWLCTRYVCTLNDALSAILPGAFRVKGKMTVRLGTSVDVPDDVLATPLWKYVADHSPSVKEVSAKFGRTGKAQLDAWLEHGFLVQHLAIQEEVKASVKNWIVAEKPSSALLAAAQNREKRARRQADLLRQLAESDRGEIEWSRRVYNKGTVAAVVSEGLASVDERPTSRLSWVEVPAAVAPVLTEGQSRVVSRIGMTLDAGKHQTYLLHGVTGSGKTEVYIRSIEATLQKGKSAIVLVPEIALTPQMVGRFYARFGERIAVLHSGLTMGERRDEWGRILRGEANIVIGARSAVFAPVTRLGLLIVDEEHEPSYKQEESPHYDARDVAIRRSETFGAVTLFGSATPSLQALHLVEQGQAQILMLPVRANKRPLPRVDVIDMRDELREGNKSLFSSRLADEIEATVSANQQVILFLNRRGYAASMLCRACGERIRCPHCDISLTVHRQGGQMSLRCHYCAYEEPYRANCPACKEPALRAFGIGTEQIEEALKEQWPHLRVLRMDVDTTRTKGSLQRIVEGFERREADVLIGTQMIAKGLDFPHVRLVGVIAADTMLSVPDYRANERTFQLLTQVAGRAGRAETDGVTIIQTYRPEHFAITASSRHDFQTFYQEERSQREVFRYPPFCEMAVFLASHEDERLARGAASRFERELRRASLPDDVAIIPASPSGIQRIEDKFRYQVVLKYQHWDSVRAVVDGAFRLVKLKMNQYGGACRLDVNAQRIG</sequence>
<feature type="binding site" evidence="11">
    <location>
        <position position="516"/>
    </location>
    <ligand>
        <name>Zn(2+)</name>
        <dbReference type="ChEBI" id="CHEBI:29105"/>
        <label>1</label>
    </ligand>
</feature>
<dbReference type="InterPro" id="IPR040498">
    <property type="entry name" value="PriA_CRR"/>
</dbReference>
<dbReference type="InterPro" id="IPR011545">
    <property type="entry name" value="DEAD/DEAH_box_helicase_dom"/>
</dbReference>
<dbReference type="SUPFAM" id="SSF52540">
    <property type="entry name" value="P-loop containing nucleoside triphosphate hydrolases"/>
    <property type="match status" value="1"/>
</dbReference>
<comment type="catalytic activity">
    <reaction evidence="11">
        <text>Couples ATP hydrolysis with the unwinding of duplex DNA by translocating in the 3'-5' direction.</text>
        <dbReference type="EC" id="5.6.2.4"/>
    </reaction>
</comment>
<dbReference type="SMART" id="SM00490">
    <property type="entry name" value="HELICc"/>
    <property type="match status" value="1"/>
</dbReference>
<dbReference type="Gene3D" id="3.40.50.300">
    <property type="entry name" value="P-loop containing nucleotide triphosphate hydrolases"/>
    <property type="match status" value="2"/>
</dbReference>
<feature type="binding site" evidence="11">
    <location>
        <position position="555"/>
    </location>
    <ligand>
        <name>Zn(2+)</name>
        <dbReference type="ChEBI" id="CHEBI:29105"/>
        <label>1</label>
    </ligand>
</feature>
<keyword evidence="7 11" id="KW-0862">Zinc</keyword>
<keyword evidence="3 11" id="KW-0479">Metal-binding</keyword>
<dbReference type="Proteomes" id="UP001164803">
    <property type="component" value="Chromosome"/>
</dbReference>
<reference evidence="14" key="1">
    <citation type="submission" date="2022-08" db="EMBL/GenBank/DDBJ databases">
        <title>Alicyclobacillus dauci DSM2870, complete genome.</title>
        <authorList>
            <person name="Wang Q."/>
            <person name="Cai R."/>
            <person name="Wang Z."/>
        </authorList>
    </citation>
    <scope>NUCLEOTIDE SEQUENCE</scope>
    <source>
        <strain evidence="14">DSM 28700</strain>
    </source>
</reference>
<feature type="binding site" evidence="11">
    <location>
        <position position="558"/>
    </location>
    <ligand>
        <name>Zn(2+)</name>
        <dbReference type="ChEBI" id="CHEBI:29105"/>
        <label>1</label>
    </ligand>
</feature>
<comment type="cofactor">
    <cofactor evidence="11">
        <name>Zn(2+)</name>
        <dbReference type="ChEBI" id="CHEBI:29105"/>
    </cofactor>
    <text evidence="11">Binds 2 zinc ions per subunit.</text>
</comment>
<comment type="similarity">
    <text evidence="11">Belongs to the helicase family. PriA subfamily.</text>
</comment>
<dbReference type="PANTHER" id="PTHR30580">
    <property type="entry name" value="PRIMOSOMAL PROTEIN N"/>
    <property type="match status" value="1"/>
</dbReference>
<feature type="domain" description="Helicase ATP-binding" evidence="12">
    <location>
        <begin position="285"/>
        <end position="451"/>
    </location>
</feature>
<dbReference type="SMART" id="SM00487">
    <property type="entry name" value="DEXDc"/>
    <property type="match status" value="1"/>
</dbReference>
<dbReference type="PANTHER" id="PTHR30580:SF0">
    <property type="entry name" value="PRIMOSOMAL PROTEIN N"/>
    <property type="match status" value="1"/>
</dbReference>
<organism evidence="14 15">
    <name type="scientific">Alicyclobacillus dauci</name>
    <dbReference type="NCBI Taxonomy" id="1475485"/>
    <lineage>
        <taxon>Bacteria</taxon>
        <taxon>Bacillati</taxon>
        <taxon>Bacillota</taxon>
        <taxon>Bacilli</taxon>
        <taxon>Bacillales</taxon>
        <taxon>Alicyclobacillaceae</taxon>
        <taxon>Alicyclobacillus</taxon>
    </lineage>
</organism>
<comment type="function">
    <text evidence="11">Initiates the restart of stalled replication forks, which reloads the replicative helicase on sites other than the origin of replication. Recognizes and binds to abandoned replication forks and remodels them to uncover a helicase loading site. Promotes assembly of the primosome at these replication forks.</text>
</comment>
<dbReference type="InterPro" id="IPR014001">
    <property type="entry name" value="Helicase_ATP-bd"/>
</dbReference>
<dbReference type="InterPro" id="IPR027417">
    <property type="entry name" value="P-loop_NTPase"/>
</dbReference>
<evidence type="ECO:0000256" key="6">
    <source>
        <dbReference type="ARBA" id="ARBA00022806"/>
    </source>
</evidence>
<dbReference type="EC" id="5.6.2.4" evidence="11"/>
<dbReference type="PROSITE" id="PS51192">
    <property type="entry name" value="HELICASE_ATP_BIND_1"/>
    <property type="match status" value="1"/>
</dbReference>
<keyword evidence="6 11" id="KW-0347">Helicase</keyword>
<dbReference type="InterPro" id="IPR041236">
    <property type="entry name" value="PriA_C"/>
</dbReference>
<dbReference type="GO" id="GO:0016787">
    <property type="term" value="F:hydrolase activity"/>
    <property type="evidence" value="ECO:0007669"/>
    <property type="project" value="UniProtKB-KW"/>
</dbReference>
<keyword evidence="1 11" id="KW-0639">Primosome</keyword>
<dbReference type="Pfam" id="PF00270">
    <property type="entry name" value="DEAD"/>
    <property type="match status" value="1"/>
</dbReference>
<feature type="binding site" evidence="11">
    <location>
        <position position="545"/>
    </location>
    <ligand>
        <name>Zn(2+)</name>
        <dbReference type="ChEBI" id="CHEBI:29105"/>
        <label>2</label>
    </ligand>
</feature>
<dbReference type="EMBL" id="CP104064">
    <property type="protein sequence ID" value="WAH35499.1"/>
    <property type="molecule type" value="Genomic_DNA"/>
</dbReference>
<name>A0ABY6YYI4_9BACL</name>
<keyword evidence="15" id="KW-1185">Reference proteome</keyword>